<accession>A0ABQ7JC09</accession>
<dbReference type="Pfam" id="PF01138">
    <property type="entry name" value="RNase_PH"/>
    <property type="match status" value="1"/>
</dbReference>
<keyword evidence="10" id="KW-1185">Reference proteome</keyword>
<evidence type="ECO:0000256" key="5">
    <source>
        <dbReference type="ARBA" id="ARBA00022884"/>
    </source>
</evidence>
<evidence type="ECO:0000313" key="9">
    <source>
        <dbReference type="EMBL" id="KAF8821558.1"/>
    </source>
</evidence>
<dbReference type="InterPro" id="IPR015847">
    <property type="entry name" value="ExoRNase_PH_dom2"/>
</dbReference>
<dbReference type="PANTHER" id="PTHR11097">
    <property type="entry name" value="EXOSOME COMPLEX EXONUCLEASE RIBOSOMAL RNA PROCESSING PROTEIN"/>
    <property type="match status" value="1"/>
</dbReference>
<evidence type="ECO:0000313" key="10">
    <source>
        <dbReference type="Proteomes" id="UP000823046"/>
    </source>
</evidence>
<evidence type="ECO:0000256" key="2">
    <source>
        <dbReference type="ARBA" id="ARBA00004496"/>
    </source>
</evidence>
<evidence type="ECO:0000259" key="8">
    <source>
        <dbReference type="Pfam" id="PF03725"/>
    </source>
</evidence>
<organism evidence="9 10">
    <name type="scientific">Cardiosporidium cionae</name>
    <dbReference type="NCBI Taxonomy" id="476202"/>
    <lineage>
        <taxon>Eukaryota</taxon>
        <taxon>Sar</taxon>
        <taxon>Alveolata</taxon>
        <taxon>Apicomplexa</taxon>
        <taxon>Aconoidasida</taxon>
        <taxon>Nephromycida</taxon>
        <taxon>Cardiosporidium</taxon>
    </lineage>
</organism>
<dbReference type="InterPro" id="IPR001247">
    <property type="entry name" value="ExoRNase_PH_dom1"/>
</dbReference>
<dbReference type="InterPro" id="IPR050590">
    <property type="entry name" value="Exosome_comp_Rrp42_subfam"/>
</dbReference>
<comment type="caution">
    <text evidence="9">The sequence shown here is derived from an EMBL/GenBank/DDBJ whole genome shotgun (WGS) entry which is preliminary data.</text>
</comment>
<evidence type="ECO:0000259" key="7">
    <source>
        <dbReference type="Pfam" id="PF01138"/>
    </source>
</evidence>
<dbReference type="Pfam" id="PF03725">
    <property type="entry name" value="RNase_PH_C"/>
    <property type="match status" value="1"/>
</dbReference>
<gene>
    <name evidence="9" type="ORF">IE077_001873</name>
</gene>
<proteinExistence type="inferred from homology"/>
<dbReference type="InterPro" id="IPR027408">
    <property type="entry name" value="PNPase/RNase_PH_dom_sf"/>
</dbReference>
<comment type="similarity">
    <text evidence="3">Belongs to the RNase PH family.</text>
</comment>
<dbReference type="InterPro" id="IPR020568">
    <property type="entry name" value="Ribosomal_Su5_D2-typ_SF"/>
</dbReference>
<feature type="domain" description="Exoribonuclease phosphorolytic" evidence="7">
    <location>
        <begin position="30"/>
        <end position="157"/>
    </location>
</feature>
<dbReference type="Proteomes" id="UP000823046">
    <property type="component" value="Unassembled WGS sequence"/>
</dbReference>
<name>A0ABQ7JC09_9APIC</name>
<dbReference type="EMBL" id="JADAQX010000164">
    <property type="protein sequence ID" value="KAF8821558.1"/>
    <property type="molecule type" value="Genomic_DNA"/>
</dbReference>
<dbReference type="PANTHER" id="PTHR11097:SF14">
    <property type="entry name" value="EXOSOME COMPLEX COMPONENT RRP45"/>
    <property type="match status" value="1"/>
</dbReference>
<dbReference type="InterPro" id="IPR036345">
    <property type="entry name" value="ExoRNase_PH_dom2_sf"/>
</dbReference>
<dbReference type="SUPFAM" id="SSF55666">
    <property type="entry name" value="Ribonuclease PH domain 2-like"/>
    <property type="match status" value="1"/>
</dbReference>
<reference evidence="9 10" key="1">
    <citation type="journal article" date="2020" name="bioRxiv">
        <title>Metabolic contributions of an alphaproteobacterial endosymbiont in the apicomplexan Cardiosporidium cionae.</title>
        <authorList>
            <person name="Hunter E.S."/>
            <person name="Paight C.J."/>
            <person name="Lane C.E."/>
        </authorList>
    </citation>
    <scope>NUCLEOTIDE SEQUENCE [LARGE SCALE GENOMIC DNA]</scope>
    <source>
        <strain evidence="9">ESH_2018</strain>
    </source>
</reference>
<keyword evidence="5" id="KW-0694">RNA-binding</keyword>
<comment type="subcellular location">
    <subcellularLocation>
        <location evidence="2">Cytoplasm</location>
    </subcellularLocation>
    <subcellularLocation>
        <location evidence="1">Nucleus</location>
    </subcellularLocation>
</comment>
<keyword evidence="6" id="KW-0539">Nucleus</keyword>
<evidence type="ECO:0000256" key="6">
    <source>
        <dbReference type="ARBA" id="ARBA00023242"/>
    </source>
</evidence>
<evidence type="ECO:0000256" key="3">
    <source>
        <dbReference type="ARBA" id="ARBA00006678"/>
    </source>
</evidence>
<evidence type="ECO:0000256" key="4">
    <source>
        <dbReference type="ARBA" id="ARBA00022490"/>
    </source>
</evidence>
<feature type="domain" description="Exoribonuclease phosphorolytic" evidence="8">
    <location>
        <begin position="185"/>
        <end position="252"/>
    </location>
</feature>
<sequence length="498" mass="54653">MAVESFANSAFLVTALHDGIRVDGRSLAECRRLSFRFSHLFGQVEVSLGNTIVACVIQSEIVEPHHSRPNEGFLMVNVDFKSIRRVADDASVADAMEICSLIEKLLKGCRAVDVEALCILGAEKVWLIRVDLHVLNNDGNLMDTCTIAAVAGVLHFRLREVSVTGNIVTAASLEDCDPVPLCIHHVPFSITLAQFEGSDDLFVVDPLLAEESAMSGRITVAINQYGELCNVHKPGGKSISFSHLQQCIQSAAATAKQFADSLNKAIEEDRQVRVIKAKNISKRYSLPTIHVDSSMVAGKLATVEQAILSSILLQKGLKRQLEDAENTEEVDVSYISQHSAKPVNTYRVEPVDLSFSQKDVDAGASKLDFSAETSKSNKIDEIVEHSKSNDLTVFARGDEGKCELLTPHDQTTSVPKQSFHHNDEALKSSEAATHHSTLFLGETGTAYYNNTAERAYESLEVLEERGSGIENLPIDLSEEMEFEAAVIKKKKPKFSKRK</sequence>
<dbReference type="InterPro" id="IPR033100">
    <property type="entry name" value="Rrp45"/>
</dbReference>
<dbReference type="CDD" id="cd11368">
    <property type="entry name" value="RNase_PH_RRP45"/>
    <property type="match status" value="1"/>
</dbReference>
<protein>
    <submittedName>
        <fullName evidence="9">3' exoribonuclease family, domain 1 domain-containing protein</fullName>
    </submittedName>
</protein>
<keyword evidence="4" id="KW-0963">Cytoplasm</keyword>
<dbReference type="SUPFAM" id="SSF54211">
    <property type="entry name" value="Ribosomal protein S5 domain 2-like"/>
    <property type="match status" value="1"/>
</dbReference>
<dbReference type="Gene3D" id="3.30.230.70">
    <property type="entry name" value="GHMP Kinase, N-terminal domain"/>
    <property type="match status" value="1"/>
</dbReference>
<evidence type="ECO:0000256" key="1">
    <source>
        <dbReference type="ARBA" id="ARBA00004123"/>
    </source>
</evidence>